<feature type="coiled-coil region" evidence="1">
    <location>
        <begin position="80"/>
        <end position="142"/>
    </location>
</feature>
<reference evidence="3 4" key="1">
    <citation type="submission" date="2024-06" db="EMBL/GenBank/DDBJ databases">
        <title>A chromosome-level genome assembly of beet webworm, Loxostege sticticalis.</title>
        <authorList>
            <person name="Zhang Y."/>
        </authorList>
    </citation>
    <scope>NUCLEOTIDE SEQUENCE [LARGE SCALE GENOMIC DNA]</scope>
    <source>
        <strain evidence="3">AQ028</strain>
        <tissue evidence="3">Male pupae</tissue>
    </source>
</reference>
<organism evidence="3 4">
    <name type="scientific">Loxostege sticticalis</name>
    <name type="common">Beet webworm moth</name>
    <dbReference type="NCBI Taxonomy" id="481309"/>
    <lineage>
        <taxon>Eukaryota</taxon>
        <taxon>Metazoa</taxon>
        <taxon>Ecdysozoa</taxon>
        <taxon>Arthropoda</taxon>
        <taxon>Hexapoda</taxon>
        <taxon>Insecta</taxon>
        <taxon>Pterygota</taxon>
        <taxon>Neoptera</taxon>
        <taxon>Endopterygota</taxon>
        <taxon>Lepidoptera</taxon>
        <taxon>Glossata</taxon>
        <taxon>Ditrysia</taxon>
        <taxon>Pyraloidea</taxon>
        <taxon>Crambidae</taxon>
        <taxon>Pyraustinae</taxon>
        <taxon>Loxostege</taxon>
    </lineage>
</organism>
<sequence>MSVQRSPPQGLVISASGSGSGGGSAPDLSTWNDEDPNLNVNMRKRKERSEEYDYRKDWAEFRADIMRYLEGFTKNQTHQLNHICEEIAEIKNEIKTIKSTAESLTLRFEQVNNDIQVLKNNNYETQNKIKNIETEISQIKNQHIDTSPKSLFYTQENLILEVKDRCDREKNVIFVGIPELNNKNANTRKQYDEEQIMKLTTSLYEPSPKPDKPRPIKTCYNNKETPKYLLRNKSKLPESIKIYSDQTPSQKLYLDSLKNELHSRIENGEKNIAIKYIKGVPKIVKDQQKNQ</sequence>
<gene>
    <name evidence="3" type="ORF">ABMA28_013822</name>
</gene>
<name>A0ABD0TJN7_LOXSC</name>
<dbReference type="EMBL" id="JBEDNZ010000004">
    <property type="protein sequence ID" value="KAL0849556.1"/>
    <property type="molecule type" value="Genomic_DNA"/>
</dbReference>
<protein>
    <submittedName>
        <fullName evidence="3">Uncharacterized protein</fullName>
    </submittedName>
</protein>
<evidence type="ECO:0000256" key="2">
    <source>
        <dbReference type="SAM" id="MobiDB-lite"/>
    </source>
</evidence>
<dbReference type="AlphaFoldDB" id="A0ABD0TJN7"/>
<proteinExistence type="predicted"/>
<dbReference type="Proteomes" id="UP001549921">
    <property type="component" value="Unassembled WGS sequence"/>
</dbReference>
<feature type="region of interest" description="Disordered" evidence="2">
    <location>
        <begin position="1"/>
        <end position="38"/>
    </location>
</feature>
<keyword evidence="1" id="KW-0175">Coiled coil</keyword>
<evidence type="ECO:0000256" key="1">
    <source>
        <dbReference type="SAM" id="Coils"/>
    </source>
</evidence>
<accession>A0ABD0TJN7</accession>
<evidence type="ECO:0000313" key="4">
    <source>
        <dbReference type="Proteomes" id="UP001549921"/>
    </source>
</evidence>
<evidence type="ECO:0000313" key="3">
    <source>
        <dbReference type="EMBL" id="KAL0849556.1"/>
    </source>
</evidence>
<comment type="caution">
    <text evidence="3">The sequence shown here is derived from an EMBL/GenBank/DDBJ whole genome shotgun (WGS) entry which is preliminary data.</text>
</comment>